<dbReference type="KEGG" id="vg:80541396"/>
<evidence type="ECO:0000313" key="10">
    <source>
        <dbReference type="EMBL" id="QFU14593.1"/>
    </source>
</evidence>
<dbReference type="InterPro" id="IPR003450">
    <property type="entry name" value="Replication_origin-bd"/>
</dbReference>
<evidence type="ECO:0000256" key="7">
    <source>
        <dbReference type="ARBA" id="ARBA00025279"/>
    </source>
</evidence>
<evidence type="ECO:0000256" key="2">
    <source>
        <dbReference type="ARBA" id="ARBA00014069"/>
    </source>
</evidence>
<evidence type="ECO:0000259" key="9">
    <source>
        <dbReference type="PROSITE" id="PS51192"/>
    </source>
</evidence>
<keyword evidence="11" id="KW-1185">Reference proteome</keyword>
<comment type="similarity">
    <text evidence="1">Belongs to the herpesviridae OriBP family.</text>
</comment>
<evidence type="ECO:0000256" key="3">
    <source>
        <dbReference type="ARBA" id="ARBA00022705"/>
    </source>
</evidence>
<dbReference type="SMART" id="SM00487">
    <property type="entry name" value="DEXDc"/>
    <property type="match status" value="1"/>
</dbReference>
<evidence type="ECO:0000313" key="11">
    <source>
        <dbReference type="Proteomes" id="UP001162227"/>
    </source>
</evidence>
<dbReference type="EMBL" id="MK955929">
    <property type="protein sequence ID" value="QFU14593.1"/>
    <property type="molecule type" value="Genomic_DNA"/>
</dbReference>
<keyword evidence="10" id="KW-0378">Hydrolase</keyword>
<organism evidence="10 11">
    <name type="scientific">Psittacid alphaherpesvirus 5</name>
    <dbReference type="NCBI Taxonomy" id="2972693"/>
    <lineage>
        <taxon>Viruses</taxon>
        <taxon>Duplodnaviria</taxon>
        <taxon>Heunggongvirae</taxon>
        <taxon>Peploviricota</taxon>
        <taxon>Herviviricetes</taxon>
        <taxon>Herpesvirales</taxon>
        <taxon>Orthoherpesviridae</taxon>
        <taxon>Alphaherpesvirinae</taxon>
        <taxon>Iltovirus</taxon>
        <taxon>Iltovirus psittacidalpha5</taxon>
    </lineage>
</organism>
<dbReference type="InterPro" id="IPR014001">
    <property type="entry name" value="Helicase_ATP-bd"/>
</dbReference>
<keyword evidence="3" id="KW-0235">DNA replication</keyword>
<keyword evidence="5" id="KW-0067">ATP-binding</keyword>
<feature type="domain" description="Helicase ATP-binding" evidence="9">
    <location>
        <begin position="51"/>
        <end position="216"/>
    </location>
</feature>
<reference evidence="10" key="1">
    <citation type="journal article" date="2019" name="Vet. Microbiol.">
        <title>Molecular and microscopic characterisation of a novel pathogenic herpesvirus from Indian ringneck parrots (Psittacula krameri).</title>
        <authorList>
            <person name="Sutherland M."/>
            <person name="Sarker S."/>
            <person name="Raidal S.R."/>
        </authorList>
    </citation>
    <scope>NUCLEOTIDE SEQUENCE</scope>
    <source>
        <strain evidence="10">PsHV 5</strain>
    </source>
</reference>
<keyword evidence="10" id="KW-0347">Helicase</keyword>
<evidence type="ECO:0000256" key="4">
    <source>
        <dbReference type="ARBA" id="ARBA00022741"/>
    </source>
</evidence>
<dbReference type="GO" id="GO:0004386">
    <property type="term" value="F:helicase activity"/>
    <property type="evidence" value="ECO:0007669"/>
    <property type="project" value="UniProtKB-KW"/>
</dbReference>
<evidence type="ECO:0000256" key="5">
    <source>
        <dbReference type="ARBA" id="ARBA00022840"/>
    </source>
</evidence>
<reference evidence="10" key="2">
    <citation type="submission" date="2019-05" db="EMBL/GenBank/DDBJ databases">
        <authorList>
            <person name="Sutherland M."/>
            <person name="Sarker S."/>
            <person name="Raidal S.R."/>
        </authorList>
    </citation>
    <scope>NUCLEOTIDE SEQUENCE</scope>
    <source>
        <strain evidence="10">PsHV 5</strain>
    </source>
</reference>
<proteinExistence type="inferred from homology"/>
<dbReference type="PROSITE" id="PS51192">
    <property type="entry name" value="HELICASE_ATP_BIND_1"/>
    <property type="match status" value="1"/>
</dbReference>
<name>A0A5P9JQC6_9ALPH</name>
<keyword evidence="6" id="KW-0238">DNA-binding</keyword>
<dbReference type="Proteomes" id="UP001162227">
    <property type="component" value="Segment"/>
</dbReference>
<protein>
    <recommendedName>
        <fullName evidence="2">Replication origin-binding protein</fullName>
    </recommendedName>
    <alternativeName>
        <fullName evidence="8">OriBP</fullName>
    </alternativeName>
</protein>
<evidence type="ECO:0000256" key="6">
    <source>
        <dbReference type="ARBA" id="ARBA00023125"/>
    </source>
</evidence>
<dbReference type="RefSeq" id="YP_010802623.1">
    <property type="nucleotide sequence ID" value="NC_077028.1"/>
</dbReference>
<dbReference type="Gene3D" id="3.40.50.300">
    <property type="entry name" value="P-loop containing nucleotide triphosphate hydrolases"/>
    <property type="match status" value="1"/>
</dbReference>
<dbReference type="GeneID" id="80541396"/>
<evidence type="ECO:0000256" key="1">
    <source>
        <dbReference type="ARBA" id="ARBA00007195"/>
    </source>
</evidence>
<dbReference type="GO" id="GO:0006260">
    <property type="term" value="P:DNA replication"/>
    <property type="evidence" value="ECO:0007669"/>
    <property type="project" value="UniProtKB-KW"/>
</dbReference>
<dbReference type="GO" id="GO:0003688">
    <property type="term" value="F:DNA replication origin binding"/>
    <property type="evidence" value="ECO:0007669"/>
    <property type="project" value="InterPro"/>
</dbReference>
<comment type="function">
    <text evidence="7">Functions as a docking protein to recruit essential components of the viral replication machinery to viral DNA origins. In the presence of the major DNA-binding protein, opens dsDNA leading to a conformational change in the origin that facilitates DNA unwinding and subsequent replication.</text>
</comment>
<evidence type="ECO:0000256" key="8">
    <source>
        <dbReference type="ARBA" id="ARBA00031715"/>
    </source>
</evidence>
<sequence length="902" mass="102899">MFIPITSEALQNSPSLYLARRMYGCDLVERLQNLAGTISFDLQHGHPVIFPPPRFSRPILLTRAPMGSGKTTALIAWLTDFLNTTDKSVIVISCRRSFTNSLVRRFHLNGLTSFTTYLQSNEYMLDVRSNRRLIVQLESLQRLSTSVAENYDVLVLDEVMSIMTQFFSSTVRRLRSIEAVFTKLIRDCKYIIAMDATTNISLVNLFVEFRGQENVHVIVNDYVSTGFVNRKCHVLRTLGTSIPAKILLEKTHEQTIAKATKTPTKTPTSAHEVSDDDSTISITCSSERRLDLIENFCTARDSANHTDITRVAIRHPDSPETIILPVSALYDRKSFFANLVYKLSMGQNICIFSSTLTFSEIIAAFCSRLLTKRKVLLVNSTTEREIEDVRQWRSFRVVIYTTVVTVGISFDEPHFHSLFAFVMPSIHGPDMMTVYQALGRVRVLLEDEIILYFDVSGAWGGPTFTPMLLNSVLSDSVREWSGELVSPADLMCIRFATRCADTLPEYENTIFARFKTKHYIERCTLTSANDSFSLLHTLLNNNRITVDLDMDDSVGVFNHEEFTKFMVSLRADCGTNRSDMRLLREYAFDKAMGASDTTVLTTLMEHVDVHDFIEKYLDLEHFIDPSVVLTVVRGLKNAQTTAWLVNAIFVTLCCLCPETEWKTYESEHFTTNHLNPTHLDKLLDHLTRGPFLMLIQGRTKSVYPAYGGISDSGRCDLLKMCVSMARELNWIPTIGSVELPIDKVVYAIRTALSKGISVPILQYLRLNITEPQWLTDSIMKLQRRLDGKCSISSSGLCKKVHTGEVAIFRRLWAELFGIRTVKSQRTFPGNTRVKNLRKNDIIRLLREIGIEVDGRETHKILYETLMKHKQQFQTPRLQLSCPEWMKYLRKTWPDCIPRISDE</sequence>
<dbReference type="SUPFAM" id="SSF52540">
    <property type="entry name" value="P-loop containing nucleoside triphosphate hydrolases"/>
    <property type="match status" value="1"/>
</dbReference>
<accession>A0A5P9JQC6</accession>
<dbReference type="GO" id="GO:0005524">
    <property type="term" value="F:ATP binding"/>
    <property type="evidence" value="ECO:0007669"/>
    <property type="project" value="UniProtKB-KW"/>
</dbReference>
<keyword evidence="4" id="KW-0547">Nucleotide-binding</keyword>
<dbReference type="InterPro" id="IPR027417">
    <property type="entry name" value="P-loop_NTPase"/>
</dbReference>
<dbReference type="Pfam" id="PF02399">
    <property type="entry name" value="Herpes_ori_bp"/>
    <property type="match status" value="1"/>
</dbReference>